<name>H8FV11_MAGML</name>
<dbReference type="RefSeq" id="WP_002729842.1">
    <property type="nucleotide sequence ID" value="NZ_CAHP01000028.1"/>
</dbReference>
<dbReference type="Gene3D" id="3.20.170.10">
    <property type="entry name" value="ADP-ribosylation domain"/>
    <property type="match status" value="1"/>
</dbReference>
<dbReference type="Pfam" id="PF10386">
    <property type="entry name" value="DUF2441"/>
    <property type="match status" value="1"/>
</dbReference>
<evidence type="ECO:0000313" key="1">
    <source>
        <dbReference type="EMBL" id="CCG42199.1"/>
    </source>
</evidence>
<sequence>MQSFFHCAPIPLRAGSIIEPGNWGRIVRLYQPNFGNYAVAFREKVLEEIRLKEFPHKPSRLECCYMVPSYEIAKTYQNRADSRTLLIYEVELLYTDTPNHIGDWTYCYPVDDSYYFDEMEECARQYWRGEGVGNTEILVNSPIRILRCVDASSPRCPDPAYPPKPDARKK</sequence>
<evidence type="ECO:0000313" key="2">
    <source>
        <dbReference type="Proteomes" id="UP000004169"/>
    </source>
</evidence>
<dbReference type="OrthoDB" id="7961590at2"/>
<gene>
    <name evidence="1" type="ORF">PHAMO_340072</name>
</gene>
<accession>H8FV11</accession>
<protein>
    <submittedName>
        <fullName evidence="1">Uncharacterized protein</fullName>
    </submittedName>
</protein>
<dbReference type="eggNOG" id="ENOG5033K77">
    <property type="taxonomic scope" value="Bacteria"/>
</dbReference>
<dbReference type="EMBL" id="CAHP01000028">
    <property type="protein sequence ID" value="CCG42199.1"/>
    <property type="molecule type" value="Genomic_DNA"/>
</dbReference>
<organism evidence="1 2">
    <name type="scientific">Magnetospirillum molischianum DSM 120</name>
    <dbReference type="NCBI Taxonomy" id="1150626"/>
    <lineage>
        <taxon>Bacteria</taxon>
        <taxon>Pseudomonadati</taxon>
        <taxon>Pseudomonadota</taxon>
        <taxon>Alphaproteobacteria</taxon>
        <taxon>Rhodospirillales</taxon>
        <taxon>Rhodospirillaceae</taxon>
        <taxon>Magnetospirillum</taxon>
    </lineage>
</organism>
<comment type="caution">
    <text evidence="1">The sequence shown here is derived from an EMBL/GenBank/DDBJ whole genome shotgun (WGS) entry which is preliminary data.</text>
</comment>
<dbReference type="SUPFAM" id="SSF56399">
    <property type="entry name" value="ADP-ribosylation"/>
    <property type="match status" value="1"/>
</dbReference>
<dbReference type="InterPro" id="IPR018840">
    <property type="entry name" value="DUF2441"/>
</dbReference>
<reference evidence="1 2" key="1">
    <citation type="journal article" date="2012" name="J. Bacteriol.">
        <title>Draft Genome Sequence of the Purple Photosynthetic Bacterium Phaeospirillum molischianum DSM120, a Particularly Versatile Bacterium.</title>
        <authorList>
            <person name="Duquesne K."/>
            <person name="Prima V."/>
            <person name="Ji B."/>
            <person name="Rouy Z."/>
            <person name="Medigue C."/>
            <person name="Talla E."/>
            <person name="Sturgis J.N."/>
        </authorList>
    </citation>
    <scope>NUCLEOTIDE SEQUENCE [LARGE SCALE GENOMIC DNA]</scope>
    <source>
        <strain evidence="2">DSM120</strain>
    </source>
</reference>
<dbReference type="AlphaFoldDB" id="H8FV11"/>
<keyword evidence="2" id="KW-1185">Reference proteome</keyword>
<proteinExistence type="predicted"/>
<dbReference type="Proteomes" id="UP000004169">
    <property type="component" value="Unassembled WGS sequence"/>
</dbReference>